<dbReference type="Pfam" id="PF09723">
    <property type="entry name" value="Zn_ribbon_8"/>
    <property type="match status" value="1"/>
</dbReference>
<reference evidence="3" key="1">
    <citation type="journal article" date="2018" name="Genome Biol.">
        <title>SKESA: strategic k-mer extension for scrupulous assemblies.</title>
        <authorList>
            <person name="Souvorov A."/>
            <person name="Agarwala R."/>
            <person name="Lipman D.J."/>
        </authorList>
    </citation>
    <scope>NUCLEOTIDE SEQUENCE</scope>
    <source>
        <strain evidence="3">AZ00058701</strain>
    </source>
</reference>
<dbReference type="PANTHER" id="PTHR34404">
    <property type="entry name" value="REGULATORY PROTEIN, FMDB FAMILY"/>
    <property type="match status" value="1"/>
</dbReference>
<dbReference type="eggNOG" id="COG2331">
    <property type="taxonomic scope" value="Bacteria"/>
</dbReference>
<dbReference type="OMA" id="PTYQYQC"/>
<dbReference type="EMBL" id="DACWHX010000002">
    <property type="protein sequence ID" value="HAU1878885.1"/>
    <property type="molecule type" value="Genomic_DNA"/>
</dbReference>
<name>A0A131MCB4_LEGPN</name>
<protein>
    <submittedName>
        <fullName evidence="3">Zinc ribbon domain-containing protein</fullName>
    </submittedName>
</protein>
<evidence type="ECO:0000313" key="4">
    <source>
        <dbReference type="Proteomes" id="UP000866496"/>
    </source>
</evidence>
<comment type="caution">
    <text evidence="3">The sequence shown here is derived from an EMBL/GenBank/DDBJ whole genome shotgun (WGS) entry which is preliminary data.</text>
</comment>
<dbReference type="AlphaFoldDB" id="A0A131MCB4"/>
<dbReference type="RefSeq" id="WP_010947205.1">
    <property type="nucleotide sequence ID" value="NZ_BBUI01000017.1"/>
</dbReference>
<dbReference type="InterPro" id="IPR013429">
    <property type="entry name" value="Regulatory_FmdB_Zinc_ribbon"/>
</dbReference>
<dbReference type="PANTHER" id="PTHR34404:SF2">
    <property type="entry name" value="CONSERVED SERINE RICH PROTEIN"/>
    <property type="match status" value="1"/>
</dbReference>
<gene>
    <name evidence="3" type="ORF">JBJ86_01280</name>
</gene>
<feature type="region of interest" description="Disordered" evidence="1">
    <location>
        <begin position="59"/>
        <end position="104"/>
    </location>
</feature>
<sequence>MPIYEYQCTNCHHQFDLMQKVTDAPVKQCPKCYENTVTKLISPAGFQLKGTGWYVTDFKNKGNGPKESTENKSGDPGINKENSSKETPAASSADSAKSTKGDSE</sequence>
<evidence type="ECO:0000256" key="1">
    <source>
        <dbReference type="SAM" id="MobiDB-lite"/>
    </source>
</evidence>
<dbReference type="Proteomes" id="UP000866496">
    <property type="component" value="Unassembled WGS sequence"/>
</dbReference>
<dbReference type="GeneID" id="57035466"/>
<dbReference type="SMART" id="SM00834">
    <property type="entry name" value="CxxC_CXXC_SSSS"/>
    <property type="match status" value="1"/>
</dbReference>
<dbReference type="NCBIfam" id="TIGR02605">
    <property type="entry name" value="CxxC_CxxC_SSSS"/>
    <property type="match status" value="1"/>
</dbReference>
<organism evidence="3 4">
    <name type="scientific">Legionella pneumophila</name>
    <dbReference type="NCBI Taxonomy" id="446"/>
    <lineage>
        <taxon>Bacteria</taxon>
        <taxon>Pseudomonadati</taxon>
        <taxon>Pseudomonadota</taxon>
        <taxon>Gammaproteobacteria</taxon>
        <taxon>Legionellales</taxon>
        <taxon>Legionellaceae</taxon>
        <taxon>Legionella</taxon>
    </lineage>
</organism>
<reference evidence="3" key="2">
    <citation type="submission" date="2019-10" db="EMBL/GenBank/DDBJ databases">
        <authorList>
            <consortium name="NCBI Pathogen Detection Project"/>
        </authorList>
    </citation>
    <scope>NUCLEOTIDE SEQUENCE</scope>
    <source>
        <strain evidence="3">AZ00058701</strain>
    </source>
</reference>
<evidence type="ECO:0000313" key="3">
    <source>
        <dbReference type="EMBL" id="HAU1878885.1"/>
    </source>
</evidence>
<evidence type="ECO:0000259" key="2">
    <source>
        <dbReference type="SMART" id="SM00834"/>
    </source>
</evidence>
<proteinExistence type="predicted"/>
<accession>A0A131MCB4</accession>
<feature type="domain" description="Putative regulatory protein FmdB zinc ribbon" evidence="2">
    <location>
        <begin position="1"/>
        <end position="42"/>
    </location>
</feature>